<dbReference type="Proteomes" id="UP000009296">
    <property type="component" value="Chromosome"/>
</dbReference>
<dbReference type="EMBL" id="CP002792">
    <property type="protein sequence ID" value="AEH06196.1"/>
    <property type="molecule type" value="Genomic_DNA"/>
</dbReference>
<accession>F8AND6</accession>
<keyword evidence="2" id="KW-1185">Reference proteome</keyword>
<dbReference type="GeneID" id="43321609"/>
<evidence type="ECO:0000313" key="1">
    <source>
        <dbReference type="EMBL" id="AEH06196.1"/>
    </source>
</evidence>
<organism evidence="1 2">
    <name type="scientific">Methanothermococcus okinawensis (strain DSM 14208 / JCM 11175 / IH1)</name>
    <dbReference type="NCBI Taxonomy" id="647113"/>
    <lineage>
        <taxon>Archaea</taxon>
        <taxon>Methanobacteriati</taxon>
        <taxon>Methanobacteriota</taxon>
        <taxon>Methanomada group</taxon>
        <taxon>Methanococci</taxon>
        <taxon>Methanococcales</taxon>
        <taxon>Methanococcaceae</taxon>
        <taxon>Methanothermococcus</taxon>
    </lineage>
</organism>
<dbReference type="HOGENOM" id="CLU_3163157_0_0_2"/>
<proteinExistence type="predicted"/>
<name>F8AND6_METOI</name>
<dbReference type="KEGG" id="mok:Metok_0203"/>
<protein>
    <submittedName>
        <fullName evidence="1">Uncharacterized protein</fullName>
    </submittedName>
</protein>
<reference evidence="1" key="1">
    <citation type="submission" date="2011-05" db="EMBL/GenBank/DDBJ databases">
        <title>Complete sequence of chromosome of Methanothermococcus okinawensis IH1.</title>
        <authorList>
            <consortium name="US DOE Joint Genome Institute"/>
            <person name="Lucas S."/>
            <person name="Han J."/>
            <person name="Lapidus A."/>
            <person name="Cheng J.-F."/>
            <person name="Goodwin L."/>
            <person name="Pitluck S."/>
            <person name="Peters L."/>
            <person name="Mikhailova N."/>
            <person name="Held B."/>
            <person name="Han C."/>
            <person name="Tapia R."/>
            <person name="Land M."/>
            <person name="Hauser L."/>
            <person name="Kyrpides N."/>
            <person name="Ivanova N."/>
            <person name="Pagani I."/>
            <person name="Sieprawska-Lupa M."/>
            <person name="Takai K."/>
            <person name="Miyazaki J."/>
            <person name="Whitman W."/>
            <person name="Woyke T."/>
        </authorList>
    </citation>
    <scope>NUCLEOTIDE SEQUENCE [LARGE SCALE GENOMIC DNA]</scope>
    <source>
        <strain evidence="1">IH1</strain>
    </source>
</reference>
<dbReference type="RefSeq" id="WP_013866382.1">
    <property type="nucleotide sequence ID" value="NC_015636.1"/>
</dbReference>
<evidence type="ECO:0000313" key="2">
    <source>
        <dbReference type="Proteomes" id="UP000009296"/>
    </source>
</evidence>
<sequence>MDFLFSLLLIFLCGCGLYALANHNVRKVLVEEIDKDIEEMQKKDDNK</sequence>
<dbReference type="AlphaFoldDB" id="F8AND6"/>
<gene>
    <name evidence="1" type="ordered locus">Metok_0203</name>
</gene>